<evidence type="ECO:0000313" key="18">
    <source>
        <dbReference type="Proteomes" id="UP001165648"/>
    </source>
</evidence>
<proteinExistence type="inferred from homology"/>
<evidence type="ECO:0000256" key="11">
    <source>
        <dbReference type="ARBA" id="ARBA00023136"/>
    </source>
</evidence>
<keyword evidence="13" id="KW-0998">Cell outer membrane</keyword>
<evidence type="ECO:0000256" key="10">
    <source>
        <dbReference type="ARBA" id="ARBA00023114"/>
    </source>
</evidence>
<dbReference type="EMBL" id="JANIDW010000006">
    <property type="protein sequence ID" value="MCX5615318.1"/>
    <property type="molecule type" value="Genomic_DNA"/>
</dbReference>
<keyword evidence="11" id="KW-0472">Membrane</keyword>
<keyword evidence="12" id="KW-0564">Palmitate</keyword>
<evidence type="ECO:0000256" key="4">
    <source>
        <dbReference type="ARBA" id="ARBA00022452"/>
    </source>
</evidence>
<keyword evidence="7" id="KW-0732">Signal</keyword>
<sequence length="356" mass="38335">MPSVGPHADYIETQSENHEAPPLIDVDIQLAQTLAKTVNMNEARQEGDLLSALNIPFSRLPETRIAPGDQLRITIWTQGGGQAAASESSENTSPGSISPAQSKIGVYSVNKEGKVDIPYAGFVDIKNTTPHQAQNIIRSRLTATRLFESVEVSLQFDVNHGQNIIVMGAVNKPTIINWNDGGVSLVEAIAQAGGYVVGEPLHGSDLGMNILLARAGHEYDIPLRTALLHTIQLQPGDKIALQHKPSVRVLCLGAGWAAPRMSAFSQTPTLSQVMASVNGLNPQTAQGRAIFILKKDQSIMFRVNFDRVEGMEASQIMPIEDGDMVYAPVSRSVTMQQVLGMFMFIAGQGMSAAAVR</sequence>
<dbReference type="PANTHER" id="PTHR33619:SF3">
    <property type="entry name" value="POLYSACCHARIDE EXPORT PROTEIN GFCE-RELATED"/>
    <property type="match status" value="1"/>
</dbReference>
<evidence type="ECO:0000256" key="5">
    <source>
        <dbReference type="ARBA" id="ARBA00022597"/>
    </source>
</evidence>
<protein>
    <submittedName>
        <fullName evidence="17">Polysaccharide biosynthesis/export family protein</fullName>
    </submittedName>
</protein>
<dbReference type="RefSeq" id="WP_266107122.1">
    <property type="nucleotide sequence ID" value="NZ_JANIDW010000006.1"/>
</dbReference>
<accession>A0ABT3W9L4</accession>
<keyword evidence="8" id="KW-0625">Polysaccharide transport</keyword>
<dbReference type="PANTHER" id="PTHR33619">
    <property type="entry name" value="POLYSACCHARIDE EXPORT PROTEIN GFCE-RELATED"/>
    <property type="match status" value="1"/>
</dbReference>
<evidence type="ECO:0000256" key="3">
    <source>
        <dbReference type="ARBA" id="ARBA00022448"/>
    </source>
</evidence>
<dbReference type="Proteomes" id="UP001165648">
    <property type="component" value="Unassembled WGS sequence"/>
</dbReference>
<evidence type="ECO:0000256" key="2">
    <source>
        <dbReference type="ARBA" id="ARBA00009450"/>
    </source>
</evidence>
<gene>
    <name evidence="17" type="ORF">NQF64_08705</name>
</gene>
<evidence type="ECO:0000256" key="13">
    <source>
        <dbReference type="ARBA" id="ARBA00023237"/>
    </source>
</evidence>
<feature type="domain" description="Polysaccharide export protein N-terminal" evidence="15">
    <location>
        <begin position="61"/>
        <end position="154"/>
    </location>
</feature>
<keyword evidence="10" id="KW-0626">Porin</keyword>
<dbReference type="InterPro" id="IPR003715">
    <property type="entry name" value="Poly_export_N"/>
</dbReference>
<keyword evidence="5" id="KW-0762">Sugar transport</keyword>
<keyword evidence="18" id="KW-1185">Reference proteome</keyword>
<comment type="similarity">
    <text evidence="2">Belongs to the BexD/CtrA/VexA family.</text>
</comment>
<evidence type="ECO:0000256" key="7">
    <source>
        <dbReference type="ARBA" id="ARBA00022729"/>
    </source>
</evidence>
<keyword evidence="4" id="KW-1134">Transmembrane beta strand</keyword>
<keyword evidence="9" id="KW-0406">Ion transport</keyword>
<dbReference type="Pfam" id="PF02563">
    <property type="entry name" value="Poly_export"/>
    <property type="match status" value="1"/>
</dbReference>
<evidence type="ECO:0000256" key="6">
    <source>
        <dbReference type="ARBA" id="ARBA00022692"/>
    </source>
</evidence>
<dbReference type="Gene3D" id="3.10.560.10">
    <property type="entry name" value="Outer membrane lipoprotein wza domain like"/>
    <property type="match status" value="2"/>
</dbReference>
<keyword evidence="6" id="KW-0812">Transmembrane</keyword>
<evidence type="ECO:0000256" key="14">
    <source>
        <dbReference type="ARBA" id="ARBA00023288"/>
    </source>
</evidence>
<evidence type="ECO:0000256" key="8">
    <source>
        <dbReference type="ARBA" id="ARBA00023047"/>
    </source>
</evidence>
<keyword evidence="3" id="KW-0813">Transport</keyword>
<evidence type="ECO:0000256" key="12">
    <source>
        <dbReference type="ARBA" id="ARBA00023139"/>
    </source>
</evidence>
<keyword evidence="14" id="KW-0449">Lipoprotein</keyword>
<dbReference type="InterPro" id="IPR049712">
    <property type="entry name" value="Poly_export"/>
</dbReference>
<evidence type="ECO:0000313" key="17">
    <source>
        <dbReference type="EMBL" id="MCX5615318.1"/>
    </source>
</evidence>
<evidence type="ECO:0000256" key="9">
    <source>
        <dbReference type="ARBA" id="ARBA00023065"/>
    </source>
</evidence>
<organism evidence="17 18">
    <name type="scientific">Bombella saccharophila</name>
    <dbReference type="NCBI Taxonomy" id="2967338"/>
    <lineage>
        <taxon>Bacteria</taxon>
        <taxon>Pseudomonadati</taxon>
        <taxon>Pseudomonadota</taxon>
        <taxon>Alphaproteobacteria</taxon>
        <taxon>Acetobacterales</taxon>
        <taxon>Acetobacteraceae</taxon>
        <taxon>Bombella</taxon>
    </lineage>
</organism>
<comment type="subcellular location">
    <subcellularLocation>
        <location evidence="1">Cell outer membrane</location>
        <topology evidence="1">Multi-pass membrane protein</topology>
    </subcellularLocation>
</comment>
<evidence type="ECO:0000259" key="15">
    <source>
        <dbReference type="Pfam" id="PF02563"/>
    </source>
</evidence>
<dbReference type="Pfam" id="PF22461">
    <property type="entry name" value="SLBB_2"/>
    <property type="match status" value="1"/>
</dbReference>
<comment type="caution">
    <text evidence="17">The sequence shown here is derived from an EMBL/GenBank/DDBJ whole genome shotgun (WGS) entry which is preliminary data.</text>
</comment>
<dbReference type="InterPro" id="IPR054765">
    <property type="entry name" value="SLBB_dom"/>
</dbReference>
<evidence type="ECO:0000256" key="1">
    <source>
        <dbReference type="ARBA" id="ARBA00004571"/>
    </source>
</evidence>
<dbReference type="Gene3D" id="3.30.1950.10">
    <property type="entry name" value="wza like domain"/>
    <property type="match status" value="1"/>
</dbReference>
<name>A0ABT3W9L4_9PROT</name>
<reference evidence="17 18" key="1">
    <citation type="submission" date="2022-07" db="EMBL/GenBank/DDBJ databases">
        <title>Bombella genomes.</title>
        <authorList>
            <person name="Harer L."/>
            <person name="Styblova S."/>
            <person name="Ehrmann M."/>
        </authorList>
    </citation>
    <scope>NUCLEOTIDE SEQUENCE [LARGE SCALE GENOMIC DNA]</scope>
    <source>
        <strain evidence="17 18">TMW 2.2558</strain>
    </source>
</reference>
<evidence type="ECO:0000259" key="16">
    <source>
        <dbReference type="Pfam" id="PF22461"/>
    </source>
</evidence>
<feature type="domain" description="SLBB" evidence="16">
    <location>
        <begin position="162"/>
        <end position="239"/>
    </location>
</feature>